<gene>
    <name evidence="1" type="primary">wbsX</name>
</gene>
<dbReference type="Pfam" id="PF14307">
    <property type="entry name" value="Glyco_tran_WbsX"/>
    <property type="match status" value="1"/>
</dbReference>
<dbReference type="CDD" id="cd11579">
    <property type="entry name" value="Glyco_tran_WbsX"/>
    <property type="match status" value="1"/>
</dbReference>
<protein>
    <submittedName>
        <fullName evidence="1">WbsX</fullName>
    </submittedName>
</protein>
<dbReference type="PANTHER" id="PTHR41244:SF1">
    <property type="entry name" value="GLYCOSYLTRANSFERASE"/>
    <property type="match status" value="1"/>
</dbReference>
<dbReference type="AlphaFoldDB" id="A0A5P5X5V7"/>
<name>A0A5P5X5V7_VIBPH</name>
<dbReference type="RefSeq" id="WP_193250601.1">
    <property type="nucleotide sequence ID" value="NZ_JAHRCZ010000004.1"/>
</dbReference>
<dbReference type="EMBL" id="MK473654">
    <property type="protein sequence ID" value="QFF90595.1"/>
    <property type="molecule type" value="Genomic_DNA"/>
</dbReference>
<evidence type="ECO:0000313" key="1">
    <source>
        <dbReference type="EMBL" id="QFF90595.1"/>
    </source>
</evidence>
<proteinExistence type="predicted"/>
<dbReference type="Gene3D" id="3.20.20.80">
    <property type="entry name" value="Glycosidases"/>
    <property type="match status" value="1"/>
</dbReference>
<accession>A0A5P5X5V7</accession>
<sequence>MKIYSFYFPQFYPIPENDVAWGVGFTDWDNVKQAKPLYDGHYQPRVPLDGYYDQSKVETIARQVSDMKKANLDGVSFYHYWFDGKLVLEKPAENFLANKTLDIEFNFTWANETWSKRWVGEDNVIIFKQTHSKDRALIQEHFNYLLPFFKDERYQKVNNKPVFNIYNPHLIDDHSSFFGIWNEMAINNGFSGIHFVAILCSPTVEESYIKDYEGYLDFQPRYSSNNLKVKNNPGFGYAFDKLRFLPEPLLNVLTKLRYRFSKTKKYSYNEVWDDILALSVKNLFPGKKRYYSAFIDWDNTPRYGEKATIYTGSSLNVFFKYIVKLLAKIKHEDSVLYVNAWNEWSEGTYIEADKKNGYKCIDTFSKLKR</sequence>
<dbReference type="InterPro" id="IPR032719">
    <property type="entry name" value="WbsX"/>
</dbReference>
<dbReference type="PANTHER" id="PTHR41244">
    <property type="entry name" value="RHAMNAN SYNTHESIS F"/>
    <property type="match status" value="1"/>
</dbReference>
<reference evidence="1" key="1">
    <citation type="journal article" date="2019" name="Int. J. Food Microbiol.">
        <title>Developing a novel molecular serotyping system based on capsular polysaccharide synthesis gene clusters of Vibrio parahaemolyticus.</title>
        <authorList>
            <person name="Pang Y."/>
            <person name="Guo X."/>
            <person name="Tian X."/>
            <person name="Liu F."/>
            <person name="Wang L."/>
            <person name="Wu J."/>
            <person name="Zhang S."/>
            <person name="Li S."/>
            <person name="Liu B."/>
        </authorList>
    </citation>
    <scope>NUCLEOTIDE SEQUENCE</scope>
    <source>
        <strain evidence="1">G2865</strain>
    </source>
</reference>
<organism evidence="1">
    <name type="scientific">Vibrio parahaemolyticus</name>
    <dbReference type="NCBI Taxonomy" id="670"/>
    <lineage>
        <taxon>Bacteria</taxon>
        <taxon>Pseudomonadati</taxon>
        <taxon>Pseudomonadota</taxon>
        <taxon>Gammaproteobacteria</taxon>
        <taxon>Vibrionales</taxon>
        <taxon>Vibrionaceae</taxon>
        <taxon>Vibrio</taxon>
    </lineage>
</organism>